<keyword evidence="2" id="KW-1185">Reference proteome</keyword>
<evidence type="ECO:0000313" key="2">
    <source>
        <dbReference type="Proteomes" id="UP000789405"/>
    </source>
</evidence>
<name>A0A9N9JMZ3_9GLOM</name>
<comment type="caution">
    <text evidence="1">The sequence shown here is derived from an EMBL/GenBank/DDBJ whole genome shotgun (WGS) entry which is preliminary data.</text>
</comment>
<gene>
    <name evidence="1" type="ORF">DERYTH_LOCUS20845</name>
</gene>
<organism evidence="1 2">
    <name type="scientific">Dentiscutata erythropus</name>
    <dbReference type="NCBI Taxonomy" id="1348616"/>
    <lineage>
        <taxon>Eukaryota</taxon>
        <taxon>Fungi</taxon>
        <taxon>Fungi incertae sedis</taxon>
        <taxon>Mucoromycota</taxon>
        <taxon>Glomeromycotina</taxon>
        <taxon>Glomeromycetes</taxon>
        <taxon>Diversisporales</taxon>
        <taxon>Gigasporaceae</taxon>
        <taxon>Dentiscutata</taxon>
    </lineage>
</organism>
<dbReference type="OrthoDB" id="162969at2759"/>
<sequence length="241" mass="27358">MSSNKRKEKTTLSNQQRKDIIAFKEKNSNISNVDLVDLVKKNMGLDVHPSTIGCLIKNKDNIGDNLSAKSLEPDTILATKHLKERKKNKERLTVAFCANADRTDKIILLLKAFDLKMAGRKTLLLIDGILPINPDNDSEDKDDDEVLDIDDIELIKELQELEIHEALSDQEIVDLAANSELEEDKSDKDNDNTEMRQITHNEALNAIDLLEQYLLQQEFCDTARLKHDKALSSLQKAIRKL</sequence>
<proteinExistence type="predicted"/>
<accession>A0A9N9JMZ3</accession>
<dbReference type="EMBL" id="CAJVPY010025377">
    <property type="protein sequence ID" value="CAG8788155.1"/>
    <property type="molecule type" value="Genomic_DNA"/>
</dbReference>
<evidence type="ECO:0000313" key="1">
    <source>
        <dbReference type="EMBL" id="CAG8788155.1"/>
    </source>
</evidence>
<dbReference type="AlphaFoldDB" id="A0A9N9JMZ3"/>
<dbReference type="Gene3D" id="1.10.10.60">
    <property type="entry name" value="Homeodomain-like"/>
    <property type="match status" value="1"/>
</dbReference>
<dbReference type="Proteomes" id="UP000789405">
    <property type="component" value="Unassembled WGS sequence"/>
</dbReference>
<reference evidence="1" key="1">
    <citation type="submission" date="2021-06" db="EMBL/GenBank/DDBJ databases">
        <authorList>
            <person name="Kallberg Y."/>
            <person name="Tangrot J."/>
            <person name="Rosling A."/>
        </authorList>
    </citation>
    <scope>NUCLEOTIDE SEQUENCE</scope>
    <source>
        <strain evidence="1">MA453B</strain>
    </source>
</reference>
<protein>
    <submittedName>
        <fullName evidence="1">16064_t:CDS:1</fullName>
    </submittedName>
</protein>